<reference evidence="4" key="1">
    <citation type="submission" date="2018-09" db="EMBL/GenBank/DDBJ databases">
        <authorList>
            <person name="Livingstone P.G."/>
            <person name="Whitworth D.E."/>
        </authorList>
    </citation>
    <scope>NUCLEOTIDE SEQUENCE [LARGE SCALE GENOMIC DNA]</scope>
    <source>
        <strain evidence="4">CA040B</strain>
    </source>
</reference>
<dbReference type="PANTHER" id="PTHR45947:SF3">
    <property type="entry name" value="SULFOQUINOVOSYL TRANSFERASE SQD2"/>
    <property type="match status" value="1"/>
</dbReference>
<evidence type="ECO:0000313" key="4">
    <source>
        <dbReference type="Proteomes" id="UP000273405"/>
    </source>
</evidence>
<evidence type="ECO:0000259" key="1">
    <source>
        <dbReference type="Pfam" id="PF00534"/>
    </source>
</evidence>
<evidence type="ECO:0000259" key="2">
    <source>
        <dbReference type="Pfam" id="PF13579"/>
    </source>
</evidence>
<comment type="caution">
    <text evidence="3">The sequence shown here is derived from an EMBL/GenBank/DDBJ whole genome shotgun (WGS) entry which is preliminary data.</text>
</comment>
<dbReference type="EMBL" id="RAWG01000400">
    <property type="protein sequence ID" value="RKH32751.1"/>
    <property type="molecule type" value="Genomic_DNA"/>
</dbReference>
<dbReference type="Pfam" id="PF00534">
    <property type="entry name" value="Glycos_transf_1"/>
    <property type="match status" value="1"/>
</dbReference>
<dbReference type="Pfam" id="PF13579">
    <property type="entry name" value="Glyco_trans_4_4"/>
    <property type="match status" value="1"/>
</dbReference>
<proteinExistence type="predicted"/>
<keyword evidence="4" id="KW-1185">Reference proteome</keyword>
<dbReference type="SUPFAM" id="SSF53756">
    <property type="entry name" value="UDP-Glycosyltransferase/glycogen phosphorylase"/>
    <property type="match status" value="1"/>
</dbReference>
<feature type="domain" description="Glycosyltransferase subfamily 4-like N-terminal" evidence="2">
    <location>
        <begin position="20"/>
        <end position="188"/>
    </location>
</feature>
<feature type="domain" description="Glycosyl transferase family 1" evidence="1">
    <location>
        <begin position="216"/>
        <end position="374"/>
    </location>
</feature>
<dbReference type="GO" id="GO:0016757">
    <property type="term" value="F:glycosyltransferase activity"/>
    <property type="evidence" value="ECO:0007669"/>
    <property type="project" value="InterPro"/>
</dbReference>
<organism evidence="3 4">
    <name type="scientific">Corallococcus sicarius</name>
    <dbReference type="NCBI Taxonomy" id="2316726"/>
    <lineage>
        <taxon>Bacteria</taxon>
        <taxon>Pseudomonadati</taxon>
        <taxon>Myxococcota</taxon>
        <taxon>Myxococcia</taxon>
        <taxon>Myxococcales</taxon>
        <taxon>Cystobacterineae</taxon>
        <taxon>Myxococcaceae</taxon>
        <taxon>Corallococcus</taxon>
    </lineage>
</organism>
<dbReference type="Gene3D" id="3.40.50.2000">
    <property type="entry name" value="Glycogen Phosphorylase B"/>
    <property type="match status" value="2"/>
</dbReference>
<evidence type="ECO:0000313" key="3">
    <source>
        <dbReference type="EMBL" id="RKH32751.1"/>
    </source>
</evidence>
<dbReference type="OrthoDB" id="9790710at2"/>
<dbReference type="AlphaFoldDB" id="A0A3A8MSQ1"/>
<name>A0A3A8MSQ1_9BACT</name>
<protein>
    <submittedName>
        <fullName evidence="3">Glycosyltransferase</fullName>
    </submittedName>
</protein>
<gene>
    <name evidence="3" type="ORF">D7X12_36910</name>
</gene>
<dbReference type="PANTHER" id="PTHR45947">
    <property type="entry name" value="SULFOQUINOVOSYL TRANSFERASE SQD2"/>
    <property type="match status" value="1"/>
</dbReference>
<keyword evidence="3" id="KW-0808">Transferase</keyword>
<accession>A0A3A8MSQ1</accession>
<dbReference type="InterPro" id="IPR050194">
    <property type="entry name" value="Glycosyltransferase_grp1"/>
</dbReference>
<dbReference type="InterPro" id="IPR001296">
    <property type="entry name" value="Glyco_trans_1"/>
</dbReference>
<sequence length="419" mass="44688">MTGAGLRVLHLGKFYPPASGGMEAHVRTLAQAQAALGAQVEVLCANHSVDGTGTSHEFHGRSPTREEWDGPVRVVRLGRLASVARMDVMPALPLALRRALARGVDVVHLHVPNPSMVLALDAVPRLPAVVVTHQSDIIRQRVAGALFRPFEWLLYARAARLLATSDAYVRGSSLLSTFKEKVRVLPLGIELDSYLRPSSETSVEAREAQARWTAEAAGGPLWLMVGRLVYYKGLFTALEALVHAPGRLVVVGEGPLAAEGRERARALGIADRVTWAGYLSPEALAGAYRAATALWFPSNARSEAYGLSQVEALASGLPVLNTAVPDSGVAWVSLHERTGLTVPVGDARALAAAARRLVEEPGLRERLSRGAKERAQAEFAHDVMAARSLDLYAEALGRSPVVEAPTPASASVRHVAGRG</sequence>
<dbReference type="InterPro" id="IPR028098">
    <property type="entry name" value="Glyco_trans_4-like_N"/>
</dbReference>
<dbReference type="Proteomes" id="UP000273405">
    <property type="component" value="Unassembled WGS sequence"/>
</dbReference>